<dbReference type="OrthoDB" id="9816043at2"/>
<name>A0A4P6PBT4_9GAMM</name>
<keyword evidence="1" id="KW-0489">Methyltransferase</keyword>
<dbReference type="GO" id="GO:0003677">
    <property type="term" value="F:DNA binding"/>
    <property type="evidence" value="ECO:0007669"/>
    <property type="project" value="InterPro"/>
</dbReference>
<keyword evidence="5" id="KW-1185">Reference proteome</keyword>
<dbReference type="PRINTS" id="PR00508">
    <property type="entry name" value="S21N4MTFRASE"/>
</dbReference>
<evidence type="ECO:0000256" key="2">
    <source>
        <dbReference type="ARBA" id="ARBA00022679"/>
    </source>
</evidence>
<sequence>MTKLSAHTILQLLKLCHQVTPIGGTCIDLYNGSGTTGIACAKEGFSYIGIEMNKKYCDISIGRINEALRQFDCDITCTLETLAYSANDPEFNVTNPAA</sequence>
<dbReference type="KEGG" id="lsd:EMK97_09705"/>
<evidence type="ECO:0000313" key="5">
    <source>
        <dbReference type="Proteomes" id="UP000290244"/>
    </source>
</evidence>
<protein>
    <recommendedName>
        <fullName evidence="3">DNA methylase N-4/N-6 domain-containing protein</fullName>
    </recommendedName>
</protein>
<dbReference type="GO" id="GO:0032259">
    <property type="term" value="P:methylation"/>
    <property type="evidence" value="ECO:0007669"/>
    <property type="project" value="UniProtKB-KW"/>
</dbReference>
<dbReference type="SUPFAM" id="SSF53335">
    <property type="entry name" value="S-adenosyl-L-methionine-dependent methyltransferases"/>
    <property type="match status" value="1"/>
</dbReference>
<dbReference type="EMBL" id="CP034759">
    <property type="protein sequence ID" value="QBG37789.1"/>
    <property type="molecule type" value="Genomic_DNA"/>
</dbReference>
<dbReference type="Gene3D" id="3.40.50.150">
    <property type="entry name" value="Vaccinia Virus protein VP39"/>
    <property type="match status" value="1"/>
</dbReference>
<evidence type="ECO:0000256" key="1">
    <source>
        <dbReference type="ARBA" id="ARBA00022603"/>
    </source>
</evidence>
<dbReference type="Proteomes" id="UP000290244">
    <property type="component" value="Chromosome"/>
</dbReference>
<keyword evidence="2" id="KW-0808">Transferase</keyword>
<dbReference type="InterPro" id="IPR002941">
    <property type="entry name" value="DNA_methylase_N4/N6"/>
</dbReference>
<evidence type="ECO:0000259" key="3">
    <source>
        <dbReference type="Pfam" id="PF01555"/>
    </source>
</evidence>
<dbReference type="InterPro" id="IPR001091">
    <property type="entry name" value="RM_Methyltransferase"/>
</dbReference>
<evidence type="ECO:0000313" key="4">
    <source>
        <dbReference type="EMBL" id="QBG37789.1"/>
    </source>
</evidence>
<dbReference type="Pfam" id="PF01555">
    <property type="entry name" value="N6_N4_Mtase"/>
    <property type="match status" value="1"/>
</dbReference>
<proteinExistence type="predicted"/>
<dbReference type="InterPro" id="IPR029063">
    <property type="entry name" value="SAM-dependent_MTases_sf"/>
</dbReference>
<dbReference type="GO" id="GO:0008170">
    <property type="term" value="F:N-methyltransferase activity"/>
    <property type="evidence" value="ECO:0007669"/>
    <property type="project" value="InterPro"/>
</dbReference>
<gene>
    <name evidence="4" type="ORF">EMK97_09705</name>
</gene>
<accession>A0A4P6PBT4</accession>
<reference evidence="4 5" key="1">
    <citation type="submission" date="2018-12" db="EMBL/GenBank/DDBJ databases">
        <title>Complete genome of Litorilituus sediminis.</title>
        <authorList>
            <person name="Liu A."/>
            <person name="Rong J."/>
        </authorList>
    </citation>
    <scope>NUCLEOTIDE SEQUENCE [LARGE SCALE GENOMIC DNA]</scope>
    <source>
        <strain evidence="4 5">JCM 17549</strain>
    </source>
</reference>
<organism evidence="4 5">
    <name type="scientific">Litorilituus sediminis</name>
    <dbReference type="NCBI Taxonomy" id="718192"/>
    <lineage>
        <taxon>Bacteria</taxon>
        <taxon>Pseudomonadati</taxon>
        <taxon>Pseudomonadota</taxon>
        <taxon>Gammaproteobacteria</taxon>
        <taxon>Alteromonadales</taxon>
        <taxon>Colwelliaceae</taxon>
        <taxon>Litorilituus</taxon>
    </lineage>
</organism>
<dbReference type="AlphaFoldDB" id="A0A4P6PBT4"/>
<feature type="domain" description="DNA methylase N-4/N-6" evidence="3">
    <location>
        <begin position="17"/>
        <end position="60"/>
    </location>
</feature>